<dbReference type="Pfam" id="PF01253">
    <property type="entry name" value="SUI1"/>
    <property type="match status" value="1"/>
</dbReference>
<evidence type="ECO:0000313" key="4">
    <source>
        <dbReference type="EMBL" id="GAP41389.1"/>
    </source>
</evidence>
<evidence type="ECO:0000256" key="1">
    <source>
        <dbReference type="ARBA" id="ARBA00022845"/>
    </source>
</evidence>
<dbReference type="EMBL" id="DF968181">
    <property type="protein sequence ID" value="GAP41389.1"/>
    <property type="molecule type" value="Genomic_DNA"/>
</dbReference>
<reference evidence="4" key="1">
    <citation type="journal article" date="2015" name="Genome Announc.">
        <title>Draft Genome Sequence of Anaerolineae Strain TC1, a Novel Isolate from a Methanogenic Wastewater Treatment System.</title>
        <authorList>
            <person name="Matsuura N."/>
            <person name="Tourlousse D.M."/>
            <person name="Sun L."/>
            <person name="Toyonaga M."/>
            <person name="Kuroda K."/>
            <person name="Ohashi A."/>
            <person name="Cruz R."/>
            <person name="Yamaguchi T."/>
            <person name="Sekiguchi Y."/>
        </authorList>
    </citation>
    <scope>NUCLEOTIDE SEQUENCE [LARGE SCALE GENOMIC DNA]</scope>
    <source>
        <strain evidence="4">TC1</strain>
    </source>
</reference>
<keyword evidence="2" id="KW-0648">Protein biosynthesis</keyword>
<organism evidence="4">
    <name type="scientific">Flexilinea flocculi</name>
    <dbReference type="NCBI Taxonomy" id="1678840"/>
    <lineage>
        <taxon>Bacteria</taxon>
        <taxon>Bacillati</taxon>
        <taxon>Chloroflexota</taxon>
        <taxon>Anaerolineae</taxon>
        <taxon>Anaerolineales</taxon>
        <taxon>Anaerolineaceae</taxon>
        <taxon>Flexilinea</taxon>
    </lineage>
</organism>
<dbReference type="CDD" id="cd11567">
    <property type="entry name" value="YciH_like"/>
    <property type="match status" value="1"/>
</dbReference>
<dbReference type="PROSITE" id="PS50296">
    <property type="entry name" value="SUI1"/>
    <property type="match status" value="1"/>
</dbReference>
<feature type="domain" description="SUI1" evidence="3">
    <location>
        <begin position="50"/>
        <end position="113"/>
    </location>
</feature>
<evidence type="ECO:0000313" key="5">
    <source>
        <dbReference type="Proteomes" id="UP000053370"/>
    </source>
</evidence>
<dbReference type="Proteomes" id="UP000053370">
    <property type="component" value="Unassembled WGS sequence"/>
</dbReference>
<accession>A0A0S7BM80</accession>
<dbReference type="STRING" id="1678840.ATC1_131378"/>
<keyword evidence="5" id="KW-1185">Reference proteome</keyword>
<keyword evidence="1" id="KW-0810">Translation regulation</keyword>
<sequence>MKRNENPVVFSTESGRICPNCGFPKQSCICKNSKTASAASFPDGIIRVRREKQGRAGKEVSIIRGISGSLKDLQIHAGNIKKQCGAGGSIKDGEIIIQGDHIEFIMNYFTKLGMKIKKDGG</sequence>
<dbReference type="InterPro" id="IPR001950">
    <property type="entry name" value="SUI1"/>
</dbReference>
<proteinExistence type="predicted"/>
<keyword evidence="4" id="KW-0396">Initiation factor</keyword>
<dbReference type="OrthoDB" id="9792915at2"/>
<protein>
    <submittedName>
        <fullName evidence="4">Translation initiation factor 1</fullName>
    </submittedName>
</protein>
<evidence type="ECO:0000259" key="3">
    <source>
        <dbReference type="PROSITE" id="PS50296"/>
    </source>
</evidence>
<dbReference type="AlphaFoldDB" id="A0A0S7BM80"/>
<gene>
    <name evidence="4" type="ORF">ATC1_131378</name>
</gene>
<name>A0A0S7BM80_9CHLR</name>
<dbReference type="Gene3D" id="3.30.780.10">
    <property type="entry name" value="SUI1-like domain"/>
    <property type="match status" value="1"/>
</dbReference>
<dbReference type="PIRSF" id="PIRSF037511">
    <property type="entry name" value="Transl_init_SUI1_pro"/>
    <property type="match status" value="1"/>
</dbReference>
<dbReference type="RefSeq" id="WP_062282475.1">
    <property type="nucleotide sequence ID" value="NZ_DF968181.1"/>
</dbReference>
<dbReference type="GO" id="GO:0003743">
    <property type="term" value="F:translation initiation factor activity"/>
    <property type="evidence" value="ECO:0007669"/>
    <property type="project" value="UniProtKB-KW"/>
</dbReference>
<dbReference type="InterPro" id="IPR036877">
    <property type="entry name" value="SUI1_dom_sf"/>
</dbReference>
<dbReference type="SUPFAM" id="SSF55159">
    <property type="entry name" value="eIF1-like"/>
    <property type="match status" value="1"/>
</dbReference>
<evidence type="ECO:0000256" key="2">
    <source>
        <dbReference type="ARBA" id="ARBA00022917"/>
    </source>
</evidence>
<dbReference type="InterPro" id="IPR005872">
    <property type="entry name" value="SUI1_arc_bac"/>
</dbReference>
<dbReference type="GO" id="GO:0006417">
    <property type="term" value="P:regulation of translation"/>
    <property type="evidence" value="ECO:0007669"/>
    <property type="project" value="UniProtKB-KW"/>
</dbReference>